<dbReference type="SMART" id="SM00267">
    <property type="entry name" value="GGDEF"/>
    <property type="match status" value="1"/>
</dbReference>
<protein>
    <recommendedName>
        <fullName evidence="6">Diguanylate cyclase/phosphodiesterase</fullName>
    </recommendedName>
</protein>
<evidence type="ECO:0000313" key="4">
    <source>
        <dbReference type="EMBL" id="GAA2362731.1"/>
    </source>
</evidence>
<dbReference type="InterPro" id="IPR035919">
    <property type="entry name" value="EAL_sf"/>
</dbReference>
<feature type="transmembrane region" description="Helical" evidence="1">
    <location>
        <begin position="154"/>
        <end position="178"/>
    </location>
</feature>
<evidence type="ECO:0008006" key="6">
    <source>
        <dbReference type="Google" id="ProtNLM"/>
    </source>
</evidence>
<feature type="transmembrane region" description="Helical" evidence="1">
    <location>
        <begin position="123"/>
        <end position="142"/>
    </location>
</feature>
<dbReference type="Proteomes" id="UP001501444">
    <property type="component" value="Unassembled WGS sequence"/>
</dbReference>
<dbReference type="PANTHER" id="PTHR44757">
    <property type="entry name" value="DIGUANYLATE CYCLASE DGCP"/>
    <property type="match status" value="1"/>
</dbReference>
<keyword evidence="1" id="KW-1133">Transmembrane helix</keyword>
<dbReference type="InterPro" id="IPR052155">
    <property type="entry name" value="Biofilm_reg_signaling"/>
</dbReference>
<dbReference type="EMBL" id="BAAARV010000056">
    <property type="protein sequence ID" value="GAA2362731.1"/>
    <property type="molecule type" value="Genomic_DNA"/>
</dbReference>
<evidence type="ECO:0000259" key="2">
    <source>
        <dbReference type="PROSITE" id="PS50883"/>
    </source>
</evidence>
<dbReference type="Gene3D" id="3.30.70.270">
    <property type="match status" value="1"/>
</dbReference>
<dbReference type="SMART" id="SM00052">
    <property type="entry name" value="EAL"/>
    <property type="match status" value="1"/>
</dbReference>
<dbReference type="InterPro" id="IPR001633">
    <property type="entry name" value="EAL_dom"/>
</dbReference>
<gene>
    <name evidence="4" type="ORF">GCM10010170_059070</name>
</gene>
<sequence length="733" mass="78192">MRDRWWLWWLLAGTVAVGGYFLLPQGSLARSVAYDAIGAVSSVAMLAGARRTDRTRRLAWMLAAAGNGLWSIGDWVYTYFQFGAHIQPFPSLADVFYLCAYPFLLGGVFLLGRRRTCGPGWPAVVDALIFATGTGLVLWAFVMQPIAHDSGSPIATRIIALAYPAADVLLLVLVARLAVSGAGRDASTRLLVTALCTLLTADIAYSVVSSHTGYSGGLFDAGWLLAYLCWAAAALHPSVRAAVGPPRDDALPAASVRLAALACSSLLAPAVLVVQGFWEPNHIEWLAVGVCAAALFLLVVVRMAGLVRQVRRMALRDELTGLANRRALEAGIRAELATGPAAQVALIDLDDFKGINDRLGHGVGDRLLTAVAERLTRVVRPGDTVARLGGDEFAILMPRTPAEVADRIVAGVVASLEQPLSAGSHRLLVRASIGVADSAGTTDPFEPLRRADVAMYAAKVNGGRQQRYLPILDERATEHAELGAQLRTGLDDGQFFLVYQPIVELPGGRVSSVEALVRWRHPERGLVNPVEFVPVAEHNGLIVELGAWILRESCERLQAWRAELGPAAPERVSVNVSARQLSEPGFPALVATVLRETALPAACLTVEVTETAVFDSSTALDALRAVKALGVRIALDDFGTGHSSLGLLRTAPVDVLKVDKSFVDDVAGPGEQSVIATALIDVSNHLGLTAIAEGVETHEQADALYRMGYRYVQGYLFGRPSERPDFAALALAG</sequence>
<dbReference type="CDD" id="cd01948">
    <property type="entry name" value="EAL"/>
    <property type="match status" value="1"/>
</dbReference>
<dbReference type="SUPFAM" id="SSF141868">
    <property type="entry name" value="EAL domain-like"/>
    <property type="match status" value="1"/>
</dbReference>
<accession>A0ABP5TVC1</accession>
<feature type="transmembrane region" description="Helical" evidence="1">
    <location>
        <begin position="92"/>
        <end position="111"/>
    </location>
</feature>
<dbReference type="Pfam" id="PF00563">
    <property type="entry name" value="EAL"/>
    <property type="match status" value="1"/>
</dbReference>
<name>A0ABP5TVC1_9ACTN</name>
<feature type="transmembrane region" description="Helical" evidence="1">
    <location>
        <begin position="190"/>
        <end position="208"/>
    </location>
</feature>
<comment type="caution">
    <text evidence="4">The sequence shown here is derived from an EMBL/GenBank/DDBJ whole genome shotgun (WGS) entry which is preliminary data.</text>
</comment>
<keyword evidence="5" id="KW-1185">Reference proteome</keyword>
<dbReference type="SUPFAM" id="SSF55073">
    <property type="entry name" value="Nucleotide cyclase"/>
    <property type="match status" value="1"/>
</dbReference>
<keyword evidence="1" id="KW-0472">Membrane</keyword>
<evidence type="ECO:0000256" key="1">
    <source>
        <dbReference type="SAM" id="Phobius"/>
    </source>
</evidence>
<dbReference type="PROSITE" id="PS50887">
    <property type="entry name" value="GGDEF"/>
    <property type="match status" value="1"/>
</dbReference>
<feature type="domain" description="GGDEF" evidence="3">
    <location>
        <begin position="340"/>
        <end position="471"/>
    </location>
</feature>
<evidence type="ECO:0000259" key="3">
    <source>
        <dbReference type="PROSITE" id="PS50887"/>
    </source>
</evidence>
<organism evidence="4 5">
    <name type="scientific">Dactylosporangium salmoneum</name>
    <dbReference type="NCBI Taxonomy" id="53361"/>
    <lineage>
        <taxon>Bacteria</taxon>
        <taxon>Bacillati</taxon>
        <taxon>Actinomycetota</taxon>
        <taxon>Actinomycetes</taxon>
        <taxon>Micromonosporales</taxon>
        <taxon>Micromonosporaceae</taxon>
        <taxon>Dactylosporangium</taxon>
    </lineage>
</organism>
<dbReference type="RefSeq" id="WP_344615812.1">
    <property type="nucleotide sequence ID" value="NZ_BAAARV010000056.1"/>
</dbReference>
<feature type="transmembrane region" description="Helical" evidence="1">
    <location>
        <begin position="256"/>
        <end position="278"/>
    </location>
</feature>
<feature type="transmembrane region" description="Helical" evidence="1">
    <location>
        <begin position="58"/>
        <end position="80"/>
    </location>
</feature>
<dbReference type="Pfam" id="PF00990">
    <property type="entry name" value="GGDEF"/>
    <property type="match status" value="1"/>
</dbReference>
<feature type="domain" description="EAL" evidence="2">
    <location>
        <begin position="479"/>
        <end position="733"/>
    </location>
</feature>
<feature type="transmembrane region" description="Helical" evidence="1">
    <location>
        <begin position="284"/>
        <end position="307"/>
    </location>
</feature>
<keyword evidence="1" id="KW-0812">Transmembrane</keyword>
<dbReference type="PROSITE" id="PS50883">
    <property type="entry name" value="EAL"/>
    <property type="match status" value="1"/>
</dbReference>
<dbReference type="CDD" id="cd01949">
    <property type="entry name" value="GGDEF"/>
    <property type="match status" value="1"/>
</dbReference>
<dbReference type="NCBIfam" id="TIGR00254">
    <property type="entry name" value="GGDEF"/>
    <property type="match status" value="1"/>
</dbReference>
<dbReference type="InterPro" id="IPR043128">
    <property type="entry name" value="Rev_trsase/Diguanyl_cyclase"/>
</dbReference>
<evidence type="ECO:0000313" key="5">
    <source>
        <dbReference type="Proteomes" id="UP001501444"/>
    </source>
</evidence>
<dbReference type="Gene3D" id="3.20.20.450">
    <property type="entry name" value="EAL domain"/>
    <property type="match status" value="1"/>
</dbReference>
<dbReference type="PANTHER" id="PTHR44757:SF2">
    <property type="entry name" value="BIOFILM ARCHITECTURE MAINTENANCE PROTEIN MBAA"/>
    <property type="match status" value="1"/>
</dbReference>
<proteinExistence type="predicted"/>
<feature type="transmembrane region" description="Helical" evidence="1">
    <location>
        <begin position="6"/>
        <end position="23"/>
    </location>
</feature>
<dbReference type="InterPro" id="IPR000160">
    <property type="entry name" value="GGDEF_dom"/>
</dbReference>
<reference evidence="5" key="1">
    <citation type="journal article" date="2019" name="Int. J. Syst. Evol. Microbiol.">
        <title>The Global Catalogue of Microorganisms (GCM) 10K type strain sequencing project: providing services to taxonomists for standard genome sequencing and annotation.</title>
        <authorList>
            <consortium name="The Broad Institute Genomics Platform"/>
            <consortium name="The Broad Institute Genome Sequencing Center for Infectious Disease"/>
            <person name="Wu L."/>
            <person name="Ma J."/>
        </authorList>
    </citation>
    <scope>NUCLEOTIDE SEQUENCE [LARGE SCALE GENOMIC DNA]</scope>
    <source>
        <strain evidence="5">JCM 3272</strain>
    </source>
</reference>
<dbReference type="InterPro" id="IPR029787">
    <property type="entry name" value="Nucleotide_cyclase"/>
</dbReference>